<dbReference type="SUPFAM" id="SSF53335">
    <property type="entry name" value="S-adenosyl-L-methionine-dependent methyltransferases"/>
    <property type="match status" value="1"/>
</dbReference>
<gene>
    <name evidence="5" type="ORF">FNF27_02397</name>
    <name evidence="4" type="ORF">FNF28_00105</name>
    <name evidence="2" type="ORF">FNF29_07308</name>
    <name evidence="3" type="ORF">FNF31_00947</name>
</gene>
<dbReference type="EMBL" id="VLTL01000001">
    <property type="protein sequence ID" value="KAA0172422.1"/>
    <property type="molecule type" value="Genomic_DNA"/>
</dbReference>
<evidence type="ECO:0000313" key="8">
    <source>
        <dbReference type="Proteomes" id="UP000324907"/>
    </source>
</evidence>
<dbReference type="InterPro" id="IPR006342">
    <property type="entry name" value="FkbM_mtfrase"/>
</dbReference>
<dbReference type="NCBIfam" id="TIGR01444">
    <property type="entry name" value="fkbM_fam"/>
    <property type="match status" value="1"/>
</dbReference>
<dbReference type="PANTHER" id="PTHR34203">
    <property type="entry name" value="METHYLTRANSFERASE, FKBM FAMILY PROTEIN"/>
    <property type="match status" value="1"/>
</dbReference>
<evidence type="ECO:0000313" key="7">
    <source>
        <dbReference type="Proteomes" id="UP000323011"/>
    </source>
</evidence>
<dbReference type="Pfam" id="PF05050">
    <property type="entry name" value="Methyltransf_21"/>
    <property type="match status" value="1"/>
</dbReference>
<dbReference type="Proteomes" id="UP000324907">
    <property type="component" value="Unassembled WGS sequence"/>
</dbReference>
<dbReference type="Gene3D" id="3.40.50.150">
    <property type="entry name" value="Vaccinia Virus protein VP39"/>
    <property type="match status" value="1"/>
</dbReference>
<dbReference type="InterPro" id="IPR029063">
    <property type="entry name" value="SAM-dependent_MTases_sf"/>
</dbReference>
<dbReference type="AlphaFoldDB" id="A0A5A8C3K1"/>
<dbReference type="EMBL" id="VLTO01000010">
    <property type="protein sequence ID" value="KAA0176005.1"/>
    <property type="molecule type" value="Genomic_DNA"/>
</dbReference>
<dbReference type="InterPro" id="IPR052514">
    <property type="entry name" value="SAM-dependent_MTase"/>
</dbReference>
<dbReference type="Proteomes" id="UP000323011">
    <property type="component" value="Unassembled WGS sequence"/>
</dbReference>
<dbReference type="EMBL" id="VLTN01000065">
    <property type="protein sequence ID" value="KAA0147563.1"/>
    <property type="molecule type" value="Genomic_DNA"/>
</dbReference>
<dbReference type="OrthoDB" id="202135at2759"/>
<evidence type="ECO:0000313" key="6">
    <source>
        <dbReference type="Proteomes" id="UP000322899"/>
    </source>
</evidence>
<comment type="caution">
    <text evidence="2">The sequence shown here is derived from an EMBL/GenBank/DDBJ whole genome shotgun (WGS) entry which is preliminary data.</text>
</comment>
<evidence type="ECO:0000313" key="2">
    <source>
        <dbReference type="EMBL" id="KAA0147563.1"/>
    </source>
</evidence>
<reference evidence="6 7" key="1">
    <citation type="submission" date="2019-07" db="EMBL/GenBank/DDBJ databases">
        <title>Genomes of Cafeteria roenbergensis.</title>
        <authorList>
            <person name="Fischer M.G."/>
            <person name="Hackl T."/>
            <person name="Roman M."/>
        </authorList>
    </citation>
    <scope>NUCLEOTIDE SEQUENCE [LARGE SCALE GENOMIC DNA]</scope>
    <source>
        <strain evidence="2 7">BVI</strain>
        <strain evidence="3 9">Cflag</strain>
        <strain evidence="5 6">E4-10P</strain>
        <strain evidence="4 8">RCC970-E3</strain>
    </source>
</reference>
<evidence type="ECO:0000313" key="4">
    <source>
        <dbReference type="EMBL" id="KAA0172422.1"/>
    </source>
</evidence>
<evidence type="ECO:0000313" key="3">
    <source>
        <dbReference type="EMBL" id="KAA0167509.1"/>
    </source>
</evidence>
<dbReference type="PANTHER" id="PTHR34203:SF13">
    <property type="entry name" value="EXPRESSED PROTEIN"/>
    <property type="match status" value="1"/>
</dbReference>
<accession>A0A5A8C3K1</accession>
<dbReference type="EMBL" id="VLTM01000005">
    <property type="protein sequence ID" value="KAA0167509.1"/>
    <property type="molecule type" value="Genomic_DNA"/>
</dbReference>
<feature type="domain" description="Methyltransferase FkbM" evidence="1">
    <location>
        <begin position="94"/>
        <end position="294"/>
    </location>
</feature>
<name>A0A5A8C3K1_CAFRO</name>
<protein>
    <recommendedName>
        <fullName evidence="1">Methyltransferase FkbM domain-containing protein</fullName>
    </recommendedName>
</protein>
<dbReference type="Proteomes" id="UP000322899">
    <property type="component" value="Unassembled WGS sequence"/>
</dbReference>
<sequence>MEQLMESPLLLAGAAVAVVLGGMAAVVVYFLYFSPPPSAEDMLLKNGLKVRSYHKMETDWLVKEIFEDHTYGSIESEDGEKIELEFKPGMTVVDVGGNIGMFALYAWDRCGRNARVHSFEPMPAIFDVLSENCKRVNEGSIAAGVEAGVSELVAHRVACSTEKGSIEFQFHPYMSLWSTLDADFDADRHEKMEKELALLGPQIAPGWLAVLRPLALFLGRQWLHGMQRTQTVTAPTARLSDELEAAGVGASSGGRIGLLKVDVEGAELQVLAGLSDADWKRVDQVAMEVESEKHRDTAVAILKKHGLKPVFAPAHKIKGADKSRVWNLMAVRK</sequence>
<evidence type="ECO:0000313" key="9">
    <source>
        <dbReference type="Proteomes" id="UP000325113"/>
    </source>
</evidence>
<organism evidence="2 7">
    <name type="scientific">Cafeteria roenbergensis</name>
    <name type="common">Marine flagellate</name>
    <dbReference type="NCBI Taxonomy" id="33653"/>
    <lineage>
        <taxon>Eukaryota</taxon>
        <taxon>Sar</taxon>
        <taxon>Stramenopiles</taxon>
        <taxon>Bigyra</taxon>
        <taxon>Opalozoa</taxon>
        <taxon>Bicosoecida</taxon>
        <taxon>Cafeteriaceae</taxon>
        <taxon>Cafeteria</taxon>
    </lineage>
</organism>
<dbReference type="OMA" id="IFERRTY"/>
<proteinExistence type="predicted"/>
<evidence type="ECO:0000259" key="1">
    <source>
        <dbReference type="Pfam" id="PF05050"/>
    </source>
</evidence>
<dbReference type="Proteomes" id="UP000325113">
    <property type="component" value="Unassembled WGS sequence"/>
</dbReference>
<keyword evidence="7" id="KW-1185">Reference proteome</keyword>
<evidence type="ECO:0000313" key="5">
    <source>
        <dbReference type="EMBL" id="KAA0176005.1"/>
    </source>
</evidence>